<reference evidence="3" key="1">
    <citation type="submission" date="2016-10" db="EMBL/GenBank/DDBJ databases">
        <authorList>
            <person name="Varghese N."/>
            <person name="Submissions S."/>
        </authorList>
    </citation>
    <scope>NUCLEOTIDE SEQUENCE [LARGE SCALE GENOMIC DNA]</scope>
    <source>
        <strain evidence="3">CGMCC 1.10783</strain>
    </source>
</reference>
<organism evidence="2 3">
    <name type="scientific">Arthrobacter cupressi</name>
    <dbReference type="NCBI Taxonomy" id="1045773"/>
    <lineage>
        <taxon>Bacteria</taxon>
        <taxon>Bacillati</taxon>
        <taxon>Actinomycetota</taxon>
        <taxon>Actinomycetes</taxon>
        <taxon>Micrococcales</taxon>
        <taxon>Micrococcaceae</taxon>
        <taxon>Arthrobacter</taxon>
    </lineage>
</organism>
<feature type="transmembrane region" description="Helical" evidence="1">
    <location>
        <begin position="50"/>
        <end position="74"/>
    </location>
</feature>
<dbReference type="EMBL" id="FNEI01000011">
    <property type="protein sequence ID" value="SDJ51065.1"/>
    <property type="molecule type" value="Genomic_DNA"/>
</dbReference>
<dbReference type="Proteomes" id="UP000182130">
    <property type="component" value="Unassembled WGS sequence"/>
</dbReference>
<accession>A0A1G8UD11</accession>
<dbReference type="InterPro" id="IPR009732">
    <property type="entry name" value="DUF1304"/>
</dbReference>
<feature type="transmembrane region" description="Helical" evidence="1">
    <location>
        <begin position="106"/>
        <end position="125"/>
    </location>
</feature>
<feature type="transmembrane region" description="Helical" evidence="1">
    <location>
        <begin position="6"/>
        <end position="29"/>
    </location>
</feature>
<evidence type="ECO:0000313" key="3">
    <source>
        <dbReference type="Proteomes" id="UP000182130"/>
    </source>
</evidence>
<dbReference type="STRING" id="1045773.SAMN05216555_111141"/>
<feature type="transmembrane region" description="Helical" evidence="1">
    <location>
        <begin position="80"/>
        <end position="101"/>
    </location>
</feature>
<keyword evidence="1" id="KW-1133">Transmembrane helix</keyword>
<keyword evidence="1" id="KW-0472">Membrane</keyword>
<proteinExistence type="predicted"/>
<protein>
    <recommendedName>
        <fullName evidence="4">DUF1304 domain-containing protein</fullName>
    </recommendedName>
</protein>
<keyword evidence="3" id="KW-1185">Reference proteome</keyword>
<keyword evidence="1" id="KW-0812">Transmembrane</keyword>
<dbReference type="Pfam" id="PF06993">
    <property type="entry name" value="DUF1304"/>
    <property type="match status" value="1"/>
</dbReference>
<name>A0A1G8UD11_9MICC</name>
<sequence length="126" mass="13486">MGMTGTIQILGVVLGAVLIVVGVLESFFFRDQRFHSIFLIEPKDTAAVRLWTVNLGFYNMVWGVGAIIGALLLGGANHQAGHAVLLFACVAHVILGIVLVVSERRLWVSGIGQSLLPLVIAVLLLL</sequence>
<evidence type="ECO:0000313" key="2">
    <source>
        <dbReference type="EMBL" id="SDJ51065.1"/>
    </source>
</evidence>
<dbReference type="AlphaFoldDB" id="A0A1G8UD11"/>
<evidence type="ECO:0008006" key="4">
    <source>
        <dbReference type="Google" id="ProtNLM"/>
    </source>
</evidence>
<evidence type="ECO:0000256" key="1">
    <source>
        <dbReference type="SAM" id="Phobius"/>
    </source>
</evidence>
<gene>
    <name evidence="2" type="ORF">SAMN05216555_111141</name>
</gene>